<sequence>MTAAAITRVLRPSSHHRPRPDLSRRRHVLSMVGGKSIPTRGWWEQECCSLQFQRSRLRGRRAPGSKPDSTEDLVHVKSDVEDQSSDVVWKFEELSISSGVLVI</sequence>
<accession>A0A4Y2FM90</accession>
<feature type="region of interest" description="Disordered" evidence="1">
    <location>
        <begin position="1"/>
        <end position="23"/>
    </location>
</feature>
<name>A0A4Y2FM90_ARAVE</name>
<evidence type="ECO:0000313" key="3">
    <source>
        <dbReference type="Proteomes" id="UP000499080"/>
    </source>
</evidence>
<evidence type="ECO:0000313" key="2">
    <source>
        <dbReference type="EMBL" id="GBM41575.1"/>
    </source>
</evidence>
<reference evidence="2 3" key="1">
    <citation type="journal article" date="2019" name="Sci. Rep.">
        <title>Orb-weaving spider Araneus ventricosus genome elucidates the spidroin gene catalogue.</title>
        <authorList>
            <person name="Kono N."/>
            <person name="Nakamura H."/>
            <person name="Ohtoshi R."/>
            <person name="Moran D.A.P."/>
            <person name="Shinohara A."/>
            <person name="Yoshida Y."/>
            <person name="Fujiwara M."/>
            <person name="Mori M."/>
            <person name="Tomita M."/>
            <person name="Arakawa K."/>
        </authorList>
    </citation>
    <scope>NUCLEOTIDE SEQUENCE [LARGE SCALE GENOMIC DNA]</scope>
</reference>
<dbReference type="Proteomes" id="UP000499080">
    <property type="component" value="Unassembled WGS sequence"/>
</dbReference>
<keyword evidence="3" id="KW-1185">Reference proteome</keyword>
<gene>
    <name evidence="2" type="ORF">AVEN_215737_1</name>
</gene>
<dbReference type="AlphaFoldDB" id="A0A4Y2FM90"/>
<dbReference type="EMBL" id="BGPR01000967">
    <property type="protein sequence ID" value="GBM41575.1"/>
    <property type="molecule type" value="Genomic_DNA"/>
</dbReference>
<protein>
    <submittedName>
        <fullName evidence="2">Uncharacterized protein</fullName>
    </submittedName>
</protein>
<proteinExistence type="predicted"/>
<organism evidence="2 3">
    <name type="scientific">Araneus ventricosus</name>
    <name type="common">Orbweaver spider</name>
    <name type="synonym">Epeira ventricosa</name>
    <dbReference type="NCBI Taxonomy" id="182803"/>
    <lineage>
        <taxon>Eukaryota</taxon>
        <taxon>Metazoa</taxon>
        <taxon>Ecdysozoa</taxon>
        <taxon>Arthropoda</taxon>
        <taxon>Chelicerata</taxon>
        <taxon>Arachnida</taxon>
        <taxon>Araneae</taxon>
        <taxon>Araneomorphae</taxon>
        <taxon>Entelegynae</taxon>
        <taxon>Araneoidea</taxon>
        <taxon>Araneidae</taxon>
        <taxon>Araneus</taxon>
    </lineage>
</organism>
<comment type="caution">
    <text evidence="2">The sequence shown here is derived from an EMBL/GenBank/DDBJ whole genome shotgun (WGS) entry which is preliminary data.</text>
</comment>
<feature type="compositionally biased region" description="Basic residues" evidence="1">
    <location>
        <begin position="13"/>
        <end position="23"/>
    </location>
</feature>
<evidence type="ECO:0000256" key="1">
    <source>
        <dbReference type="SAM" id="MobiDB-lite"/>
    </source>
</evidence>